<evidence type="ECO:0000256" key="1">
    <source>
        <dbReference type="SAM" id="MobiDB-lite"/>
    </source>
</evidence>
<feature type="region of interest" description="Disordered" evidence="1">
    <location>
        <begin position="232"/>
        <end position="259"/>
    </location>
</feature>
<sequence length="259" mass="29466">DRRVAGARIEEAILEEDEDQIEEFDGDVPHPEEQKEYDDQPEEDDQEYQFNEAYELTSLDEEVIHVNAVIKDSGYNDRRRLYGIRVQGAETDMRVSAEEGSSFTTRGKENETISVFWDIGGTKAHCLLDSGCEGIMISTDFIRANKLPKFELEKPIILQLACVGSKSTVQYGLTTKILLGKEKYEEYFDIANVDYYDVILGTPFLHGFEILLDFKNNCVHMGKLKFSNRFGSSTPTEADENEDRLQQEKPKAIPAPTSK</sequence>
<feature type="compositionally biased region" description="Acidic residues" evidence="1">
    <location>
        <begin position="12"/>
        <end position="26"/>
    </location>
</feature>
<accession>A0A0C9T685</accession>
<evidence type="ECO:0000313" key="3">
    <source>
        <dbReference type="Proteomes" id="UP000054279"/>
    </source>
</evidence>
<name>A0A0C9T685_SPHS4</name>
<dbReference type="InterPro" id="IPR021109">
    <property type="entry name" value="Peptidase_aspartic_dom_sf"/>
</dbReference>
<dbReference type="Pfam" id="PF08284">
    <property type="entry name" value="RVP_2"/>
    <property type="match status" value="1"/>
</dbReference>
<reference evidence="2 3" key="1">
    <citation type="submission" date="2014-06" db="EMBL/GenBank/DDBJ databases">
        <title>Evolutionary Origins and Diversification of the Mycorrhizal Mutualists.</title>
        <authorList>
            <consortium name="DOE Joint Genome Institute"/>
            <consortium name="Mycorrhizal Genomics Consortium"/>
            <person name="Kohler A."/>
            <person name="Kuo A."/>
            <person name="Nagy L.G."/>
            <person name="Floudas D."/>
            <person name="Copeland A."/>
            <person name="Barry K.W."/>
            <person name="Cichocki N."/>
            <person name="Veneault-Fourrey C."/>
            <person name="LaButti K."/>
            <person name="Lindquist E.A."/>
            <person name="Lipzen A."/>
            <person name="Lundell T."/>
            <person name="Morin E."/>
            <person name="Murat C."/>
            <person name="Riley R."/>
            <person name="Ohm R."/>
            <person name="Sun H."/>
            <person name="Tunlid A."/>
            <person name="Henrissat B."/>
            <person name="Grigoriev I.V."/>
            <person name="Hibbett D.S."/>
            <person name="Martin F."/>
        </authorList>
    </citation>
    <scope>NUCLEOTIDE SEQUENCE [LARGE SCALE GENOMIC DNA]</scope>
    <source>
        <strain evidence="2 3">SS14</strain>
    </source>
</reference>
<keyword evidence="3" id="KW-1185">Reference proteome</keyword>
<dbReference type="Gene3D" id="2.40.70.10">
    <property type="entry name" value="Acid Proteases"/>
    <property type="match status" value="1"/>
</dbReference>
<organism evidence="2 3">
    <name type="scientific">Sphaerobolus stellatus (strain SS14)</name>
    <dbReference type="NCBI Taxonomy" id="990650"/>
    <lineage>
        <taxon>Eukaryota</taxon>
        <taxon>Fungi</taxon>
        <taxon>Dikarya</taxon>
        <taxon>Basidiomycota</taxon>
        <taxon>Agaricomycotina</taxon>
        <taxon>Agaricomycetes</taxon>
        <taxon>Phallomycetidae</taxon>
        <taxon>Geastrales</taxon>
        <taxon>Sphaerobolaceae</taxon>
        <taxon>Sphaerobolus</taxon>
    </lineage>
</organism>
<feature type="compositionally biased region" description="Basic and acidic residues" evidence="1">
    <location>
        <begin position="27"/>
        <end position="38"/>
    </location>
</feature>
<dbReference type="CDD" id="cd00303">
    <property type="entry name" value="retropepsin_like"/>
    <property type="match status" value="1"/>
</dbReference>
<dbReference type="EMBL" id="KN837493">
    <property type="protein sequence ID" value="KIJ24403.1"/>
    <property type="molecule type" value="Genomic_DNA"/>
</dbReference>
<dbReference type="Proteomes" id="UP000054279">
    <property type="component" value="Unassembled WGS sequence"/>
</dbReference>
<protein>
    <recommendedName>
        <fullName evidence="4">Aspartic peptidase DDI1-type domain-containing protein</fullName>
    </recommendedName>
</protein>
<feature type="non-terminal residue" evidence="2">
    <location>
        <position position="1"/>
    </location>
</feature>
<feature type="region of interest" description="Disordered" evidence="1">
    <location>
        <begin position="1"/>
        <end position="45"/>
    </location>
</feature>
<dbReference type="AlphaFoldDB" id="A0A0C9T685"/>
<dbReference type="OrthoDB" id="3254954at2759"/>
<evidence type="ECO:0000313" key="2">
    <source>
        <dbReference type="EMBL" id="KIJ24403.1"/>
    </source>
</evidence>
<dbReference type="HOGENOM" id="CLU_012886_0_0_1"/>
<gene>
    <name evidence="2" type="ORF">M422DRAFT_274816</name>
</gene>
<dbReference type="SUPFAM" id="SSF50630">
    <property type="entry name" value="Acid proteases"/>
    <property type="match status" value="1"/>
</dbReference>
<evidence type="ECO:0008006" key="4">
    <source>
        <dbReference type="Google" id="ProtNLM"/>
    </source>
</evidence>
<proteinExistence type="predicted"/>